<proteinExistence type="predicted"/>
<keyword evidence="3" id="KW-1185">Reference proteome</keyword>
<feature type="region of interest" description="Disordered" evidence="1">
    <location>
        <begin position="1"/>
        <end position="21"/>
    </location>
</feature>
<feature type="compositionally biased region" description="Basic and acidic residues" evidence="1">
    <location>
        <begin position="1"/>
        <end position="12"/>
    </location>
</feature>
<evidence type="ECO:0000256" key="1">
    <source>
        <dbReference type="SAM" id="MobiDB-lite"/>
    </source>
</evidence>
<dbReference type="EMBL" id="JACEEZ010003487">
    <property type="protein sequence ID" value="KAG0727333.1"/>
    <property type="molecule type" value="Genomic_DNA"/>
</dbReference>
<reference evidence="2" key="1">
    <citation type="submission" date="2020-07" db="EMBL/GenBank/DDBJ databases">
        <title>The High-quality genome of the commercially important snow crab, Chionoecetes opilio.</title>
        <authorList>
            <person name="Jeong J.-H."/>
            <person name="Ryu S."/>
        </authorList>
    </citation>
    <scope>NUCLEOTIDE SEQUENCE</scope>
    <source>
        <strain evidence="2">MADBK_172401_WGS</strain>
        <tissue evidence="2">Digestive gland</tissue>
    </source>
</reference>
<protein>
    <submittedName>
        <fullName evidence="2">Uncharacterized protein</fullName>
    </submittedName>
</protein>
<evidence type="ECO:0000313" key="3">
    <source>
        <dbReference type="Proteomes" id="UP000770661"/>
    </source>
</evidence>
<accession>A0A8J4YIL6</accession>
<evidence type="ECO:0000313" key="2">
    <source>
        <dbReference type="EMBL" id="KAG0727333.1"/>
    </source>
</evidence>
<gene>
    <name evidence="2" type="ORF">GWK47_034865</name>
</gene>
<dbReference type="Proteomes" id="UP000770661">
    <property type="component" value="Unassembled WGS sequence"/>
</dbReference>
<dbReference type="AlphaFoldDB" id="A0A8J4YIL6"/>
<sequence length="243" mass="27228">MCDRPDAADHDQGFVQSNAPPPLDPVLSPLCRSTALESIEIAHWDITKGWCCRRLRFAVSEELRGSSPRLPQKPDGTAKPLRLWGWHIFPILECRGTREQLFFEPAAFSCDDVFPLPIDRARSNDNSRVFAPSSPAKEAPCAALRSLFLVRSRAAEILRGRFFFCDGARRDRLGEESYHVLPLQAKRTRSKGLEFTVAAFWKTLDFPVSSTSSSSLRCCARVSFSTQARSIPPHLPCSRFSSS</sequence>
<organism evidence="2 3">
    <name type="scientific">Chionoecetes opilio</name>
    <name type="common">Atlantic snow crab</name>
    <name type="synonym">Cancer opilio</name>
    <dbReference type="NCBI Taxonomy" id="41210"/>
    <lineage>
        <taxon>Eukaryota</taxon>
        <taxon>Metazoa</taxon>
        <taxon>Ecdysozoa</taxon>
        <taxon>Arthropoda</taxon>
        <taxon>Crustacea</taxon>
        <taxon>Multicrustacea</taxon>
        <taxon>Malacostraca</taxon>
        <taxon>Eumalacostraca</taxon>
        <taxon>Eucarida</taxon>
        <taxon>Decapoda</taxon>
        <taxon>Pleocyemata</taxon>
        <taxon>Brachyura</taxon>
        <taxon>Eubrachyura</taxon>
        <taxon>Majoidea</taxon>
        <taxon>Majidae</taxon>
        <taxon>Chionoecetes</taxon>
    </lineage>
</organism>
<name>A0A8J4YIL6_CHIOP</name>
<comment type="caution">
    <text evidence="2">The sequence shown here is derived from an EMBL/GenBank/DDBJ whole genome shotgun (WGS) entry which is preliminary data.</text>
</comment>